<sequence length="131" mass="14842">MPKGTRNYEQRVRVELHAFGVHSPKGSQQRGSVDDGAGTEQKRQQKLHLYRVHCQYRPGRVLSLLEQCQQQGTEAGGGQMGGGRHANWNWPRNVPKGKNDQKLVGTVWLFIGPPSDHTMRVFLQEIGEKRD</sequence>
<keyword evidence="2" id="KW-1185">Reference proteome</keyword>
<accession>A0A914GQR0</accession>
<protein>
    <submittedName>
        <fullName evidence="3">Uncharacterized protein</fullName>
    </submittedName>
</protein>
<evidence type="ECO:0000256" key="1">
    <source>
        <dbReference type="SAM" id="MobiDB-lite"/>
    </source>
</evidence>
<proteinExistence type="predicted"/>
<reference evidence="3" key="1">
    <citation type="submission" date="2022-11" db="UniProtKB">
        <authorList>
            <consortium name="WormBaseParasite"/>
        </authorList>
    </citation>
    <scope>IDENTIFICATION</scope>
</reference>
<dbReference type="WBParaSite" id="Gr19_v10_g10310.t1">
    <property type="protein sequence ID" value="Gr19_v10_g10310.t1"/>
    <property type="gene ID" value="Gr19_v10_g10310"/>
</dbReference>
<name>A0A914GQR0_GLORO</name>
<dbReference type="AlphaFoldDB" id="A0A914GQR0"/>
<feature type="region of interest" description="Disordered" evidence="1">
    <location>
        <begin position="73"/>
        <end position="98"/>
    </location>
</feature>
<evidence type="ECO:0000313" key="2">
    <source>
        <dbReference type="Proteomes" id="UP000887572"/>
    </source>
</evidence>
<feature type="region of interest" description="Disordered" evidence="1">
    <location>
        <begin position="18"/>
        <end position="44"/>
    </location>
</feature>
<organism evidence="2 3">
    <name type="scientific">Globodera rostochiensis</name>
    <name type="common">Golden nematode worm</name>
    <name type="synonym">Heterodera rostochiensis</name>
    <dbReference type="NCBI Taxonomy" id="31243"/>
    <lineage>
        <taxon>Eukaryota</taxon>
        <taxon>Metazoa</taxon>
        <taxon>Ecdysozoa</taxon>
        <taxon>Nematoda</taxon>
        <taxon>Chromadorea</taxon>
        <taxon>Rhabditida</taxon>
        <taxon>Tylenchina</taxon>
        <taxon>Tylenchomorpha</taxon>
        <taxon>Tylenchoidea</taxon>
        <taxon>Heteroderidae</taxon>
        <taxon>Heteroderinae</taxon>
        <taxon>Globodera</taxon>
    </lineage>
</organism>
<dbReference type="Proteomes" id="UP000887572">
    <property type="component" value="Unplaced"/>
</dbReference>
<feature type="compositionally biased region" description="Gly residues" evidence="1">
    <location>
        <begin position="74"/>
        <end position="84"/>
    </location>
</feature>
<evidence type="ECO:0000313" key="3">
    <source>
        <dbReference type="WBParaSite" id="Gr19_v10_g10310.t1"/>
    </source>
</evidence>